<organism evidence="1 2">
    <name type="scientific">Candidatus Accumulibacter contiguus</name>
    <dbReference type="NCBI Taxonomy" id="2954381"/>
    <lineage>
        <taxon>Bacteria</taxon>
        <taxon>Pseudomonadati</taxon>
        <taxon>Pseudomonadota</taxon>
        <taxon>Betaproteobacteria</taxon>
        <taxon>Candidatus Accumulibacter</taxon>
    </lineage>
</organism>
<accession>A0ABX1TH95</accession>
<dbReference type="Proteomes" id="UP000886469">
    <property type="component" value="Unassembled WGS sequence"/>
</dbReference>
<protein>
    <submittedName>
        <fullName evidence="1">Uncharacterized protein</fullName>
    </submittedName>
</protein>
<proteinExistence type="predicted"/>
<keyword evidence="2" id="KW-1185">Reference proteome</keyword>
<dbReference type="RefSeq" id="WP_169072079.1">
    <property type="nucleotide sequence ID" value="NZ_JAZKUC010000001.1"/>
</dbReference>
<name>A0ABX1TH95_9PROT</name>
<evidence type="ECO:0000313" key="1">
    <source>
        <dbReference type="EMBL" id="NMQ07841.1"/>
    </source>
</evidence>
<dbReference type="EMBL" id="SPMX01000098">
    <property type="protein sequence ID" value="NMQ07841.1"/>
    <property type="molecule type" value="Genomic_DNA"/>
</dbReference>
<sequence>MIAQRDLDRANSEAARDEAITALRAASTAKVQQLNTIRESLLHHAEQIVEIHQRLRSAPGDVNTDDVQALEHAAQGMVTLLEVLAVDHT</sequence>
<gene>
    <name evidence="1" type="ORF">E4Q08_22675</name>
</gene>
<reference evidence="1" key="1">
    <citation type="submission" date="2019-03" db="EMBL/GenBank/DDBJ databases">
        <title>Metabolic reconstructions from genomes of highly enriched 'Candidatus Accumulibacter' and 'Candidatus Competibacter' bioreactor populations.</title>
        <authorList>
            <person name="Annavajhala M.K."/>
            <person name="Welles L."/>
            <person name="Abbas B."/>
            <person name="Sorokin D."/>
            <person name="Park H."/>
            <person name="Van Loosdrecht M."/>
            <person name="Chandran K."/>
        </authorList>
    </citation>
    <scope>NUCLEOTIDE SEQUENCE</scope>
    <source>
        <strain evidence="1">SBR_L</strain>
    </source>
</reference>
<evidence type="ECO:0000313" key="2">
    <source>
        <dbReference type="Proteomes" id="UP000886469"/>
    </source>
</evidence>
<comment type="caution">
    <text evidence="1">The sequence shown here is derived from an EMBL/GenBank/DDBJ whole genome shotgun (WGS) entry which is preliminary data.</text>
</comment>